<reference evidence="4" key="1">
    <citation type="submission" date="2017-06" db="EMBL/GenBank/DDBJ databases">
        <authorList>
            <person name="Varghese N."/>
            <person name="Submissions S."/>
        </authorList>
    </citation>
    <scope>NUCLEOTIDE SEQUENCE [LARGE SCALE GENOMIC DNA]</scope>
    <source>
        <strain evidence="4">DSM 44485</strain>
    </source>
</reference>
<evidence type="ECO:0000313" key="4">
    <source>
        <dbReference type="Proteomes" id="UP000198420"/>
    </source>
</evidence>
<dbReference type="Gene3D" id="3.90.1200.10">
    <property type="match status" value="1"/>
</dbReference>
<accession>A0A239BWD8</accession>
<keyword evidence="4" id="KW-1185">Reference proteome</keyword>
<proteinExistence type="predicted"/>
<dbReference type="AlphaFoldDB" id="A0A239BWD8"/>
<organism evidence="3 4">
    <name type="scientific">Actinomadura mexicana</name>
    <dbReference type="NCBI Taxonomy" id="134959"/>
    <lineage>
        <taxon>Bacteria</taxon>
        <taxon>Bacillati</taxon>
        <taxon>Actinomycetota</taxon>
        <taxon>Actinomycetes</taxon>
        <taxon>Streptosporangiales</taxon>
        <taxon>Thermomonosporaceae</taxon>
        <taxon>Actinomadura</taxon>
    </lineage>
</organism>
<evidence type="ECO:0000256" key="1">
    <source>
        <dbReference type="SAM" id="MobiDB-lite"/>
    </source>
</evidence>
<dbReference type="SUPFAM" id="SSF56112">
    <property type="entry name" value="Protein kinase-like (PK-like)"/>
    <property type="match status" value="1"/>
</dbReference>
<feature type="domain" description="Aminoglycoside phosphotransferase" evidence="2">
    <location>
        <begin position="97"/>
        <end position="188"/>
    </location>
</feature>
<dbReference type="InterPro" id="IPR011009">
    <property type="entry name" value="Kinase-like_dom_sf"/>
</dbReference>
<dbReference type="Pfam" id="PF01636">
    <property type="entry name" value="APH"/>
    <property type="match status" value="1"/>
</dbReference>
<protein>
    <submittedName>
        <fullName evidence="3">Phosphotransferase enzyme family protein</fullName>
    </submittedName>
</protein>
<dbReference type="Proteomes" id="UP000198420">
    <property type="component" value="Unassembled WGS sequence"/>
</dbReference>
<sequence length="267" mass="29343">MRGPGAAGYKAGMEEQPLPGGRHVGGVRIDDTVHRPANPWTSTVHAVLRHLEAVGFEGAPRVLGYDERGREVLTFLHGDTIGERHPWPAWPHSDGALRQAAAWMRRLHDATATFVPRADATWFAGQSWQPGLVIGHHDASPYNVVWTESDGLVGFVDWDTAGPSSPEFDLAHLALTWVPLQARHVAEFQGFTAFEDRSRRLHLLLDGYGYDGDRGAFAGVVVGRARRQAGIIHRLVDSGQTALRPFAEQLEQAATEIEALPASFWRA</sequence>
<evidence type="ECO:0000313" key="3">
    <source>
        <dbReference type="EMBL" id="SNS12327.1"/>
    </source>
</evidence>
<gene>
    <name evidence="3" type="ORF">SAMN06265355_111151</name>
</gene>
<dbReference type="GO" id="GO:0016740">
    <property type="term" value="F:transferase activity"/>
    <property type="evidence" value="ECO:0007669"/>
    <property type="project" value="UniProtKB-KW"/>
</dbReference>
<keyword evidence="3" id="KW-0808">Transferase</keyword>
<dbReference type="EMBL" id="FZNP01000011">
    <property type="protein sequence ID" value="SNS12327.1"/>
    <property type="molecule type" value="Genomic_DNA"/>
</dbReference>
<name>A0A239BWD8_9ACTN</name>
<feature type="region of interest" description="Disordered" evidence="1">
    <location>
        <begin position="1"/>
        <end position="23"/>
    </location>
</feature>
<evidence type="ECO:0000259" key="2">
    <source>
        <dbReference type="Pfam" id="PF01636"/>
    </source>
</evidence>
<dbReference type="InterPro" id="IPR002575">
    <property type="entry name" value="Aminoglycoside_PTrfase"/>
</dbReference>